<dbReference type="OrthoDB" id="9801019at2"/>
<accession>A0A286U2R5</accession>
<dbReference type="Proteomes" id="UP000218542">
    <property type="component" value="Unassembled WGS sequence"/>
</dbReference>
<protein>
    <submittedName>
        <fullName evidence="1">Cobalamin biosynthesis protein CobN and related Mg-chelatases</fullName>
    </submittedName>
</protein>
<evidence type="ECO:0000313" key="2">
    <source>
        <dbReference type="Proteomes" id="UP000218542"/>
    </source>
</evidence>
<dbReference type="RefSeq" id="WP_096895809.1">
    <property type="nucleotide sequence ID" value="NZ_BAOS01000031.1"/>
</dbReference>
<evidence type="ECO:0000313" key="1">
    <source>
        <dbReference type="EMBL" id="GAX62417.1"/>
    </source>
</evidence>
<gene>
    <name evidence="1" type="ORF">SCALIN_C31_0052</name>
</gene>
<dbReference type="EMBL" id="BAOS01000031">
    <property type="protein sequence ID" value="GAX62417.1"/>
    <property type="molecule type" value="Genomic_DNA"/>
</dbReference>
<reference evidence="2" key="1">
    <citation type="journal article" date="2017" name="Environ. Microbiol. Rep.">
        <title>Genetic Diversity of Marine Anaerobic Ammonium-Oxidizing Bacteria as Revealed by Genomic and Proteomic Analyses of 'Candidatus Scalindua japonica'.</title>
        <authorList>
            <person name="Oshiki M."/>
            <person name="Mizuto K."/>
            <person name="Kimura Z."/>
            <person name="Kindaichi T."/>
            <person name="Satoh H."/>
            <person name="Okabe S."/>
        </authorList>
    </citation>
    <scope>NUCLEOTIDE SEQUENCE [LARGE SCALE GENOMIC DNA]</scope>
    <source>
        <strain evidence="2">husup-a2</strain>
    </source>
</reference>
<dbReference type="AlphaFoldDB" id="A0A286U2R5"/>
<name>A0A286U2R5_9BACT</name>
<comment type="caution">
    <text evidence="1">The sequence shown here is derived from an EMBL/GenBank/DDBJ whole genome shotgun (WGS) entry which is preliminary data.</text>
</comment>
<organism evidence="1 2">
    <name type="scientific">Candidatus Scalindua japonica</name>
    <dbReference type="NCBI Taxonomy" id="1284222"/>
    <lineage>
        <taxon>Bacteria</taxon>
        <taxon>Pseudomonadati</taxon>
        <taxon>Planctomycetota</taxon>
        <taxon>Candidatus Brocadiia</taxon>
        <taxon>Candidatus Brocadiales</taxon>
        <taxon>Candidatus Scalinduaceae</taxon>
        <taxon>Candidatus Scalindua</taxon>
    </lineage>
</organism>
<sequence>MLKGLKRDLITILTICVVVFGGSLYSANNINAEEGKKKTIYICYCAGGCLCAYETYEPGGRCVCGLATIPSDREEMSDEYEYECDCGTMCECGTVADEPGLCHCGILEMKEVE</sequence>
<proteinExistence type="predicted"/>
<keyword evidence="2" id="KW-1185">Reference proteome</keyword>